<keyword evidence="5 13" id="KW-0863">Zinc-finger</keyword>
<organism evidence="16 17">
    <name type="scientific">Rhodococcoides fascians</name>
    <name type="common">Rhodococcus fascians</name>
    <dbReference type="NCBI Taxonomy" id="1828"/>
    <lineage>
        <taxon>Bacteria</taxon>
        <taxon>Bacillati</taxon>
        <taxon>Actinomycetota</taxon>
        <taxon>Actinomycetes</taxon>
        <taxon>Mycobacteriales</taxon>
        <taxon>Nocardiaceae</taxon>
        <taxon>Rhodococcoides</taxon>
    </lineage>
</organism>
<evidence type="ECO:0000256" key="6">
    <source>
        <dbReference type="ARBA" id="ARBA00022801"/>
    </source>
</evidence>
<evidence type="ECO:0000256" key="13">
    <source>
        <dbReference type="PROSITE-ProRule" id="PRU00391"/>
    </source>
</evidence>
<protein>
    <recommendedName>
        <fullName evidence="2">DNA-(apurinic or apyrimidinic site) lyase</fullName>
        <ecNumber evidence="2">4.2.99.18</ecNumber>
    </recommendedName>
</protein>
<evidence type="ECO:0000256" key="8">
    <source>
        <dbReference type="ARBA" id="ARBA00023125"/>
    </source>
</evidence>
<evidence type="ECO:0000256" key="5">
    <source>
        <dbReference type="ARBA" id="ARBA00022771"/>
    </source>
</evidence>
<dbReference type="GO" id="GO:0140078">
    <property type="term" value="F:class I DNA-(apurinic or apyrimidinic site) endonuclease activity"/>
    <property type="evidence" value="ECO:0007669"/>
    <property type="project" value="UniProtKB-EC"/>
</dbReference>
<evidence type="ECO:0000256" key="10">
    <source>
        <dbReference type="ARBA" id="ARBA00023239"/>
    </source>
</evidence>
<dbReference type="PANTHER" id="PTHR42697">
    <property type="entry name" value="ENDONUCLEASE 8"/>
    <property type="match status" value="1"/>
</dbReference>
<keyword evidence="3" id="KW-0479">Metal-binding</keyword>
<reference evidence="16 17" key="1">
    <citation type="journal article" date="2016" name="Genome Announc.">
        <title>Complete Genome and Plasmid Sequences for Rhodococcus fascians D188 and Draft Sequences for Rhodococcus Isolates PBTS 1 and PBTS 2.</title>
        <authorList>
            <person name="Stamler R.A."/>
            <person name="Vereecke D."/>
            <person name="Zhang Y."/>
            <person name="Schilkey F."/>
            <person name="Devitt N."/>
            <person name="Randall J.J."/>
        </authorList>
    </citation>
    <scope>NUCLEOTIDE SEQUENCE [LARGE SCALE GENOMIC DNA]</scope>
    <source>
        <strain evidence="16 17">PBTS2</strain>
    </source>
</reference>
<evidence type="ECO:0000259" key="14">
    <source>
        <dbReference type="PROSITE" id="PS51066"/>
    </source>
</evidence>
<keyword evidence="16" id="KW-0540">Nuclease</keyword>
<dbReference type="GO" id="GO:0003684">
    <property type="term" value="F:damaged DNA binding"/>
    <property type="evidence" value="ECO:0007669"/>
    <property type="project" value="InterPro"/>
</dbReference>
<dbReference type="InterPro" id="IPR010979">
    <property type="entry name" value="Ribosomal_uS13-like_H2TH"/>
</dbReference>
<keyword evidence="7" id="KW-0862">Zinc</keyword>
<gene>
    <name evidence="16" type="primary">nei1_1</name>
    <name evidence="16" type="ORF">A3Q41_02428</name>
</gene>
<dbReference type="Pfam" id="PF01149">
    <property type="entry name" value="Fapy_DNA_glyco"/>
    <property type="match status" value="1"/>
</dbReference>
<dbReference type="GO" id="GO:0006284">
    <property type="term" value="P:base-excision repair"/>
    <property type="evidence" value="ECO:0007669"/>
    <property type="project" value="InterPro"/>
</dbReference>
<reference evidence="17" key="2">
    <citation type="submission" date="2016-04" db="EMBL/GenBank/DDBJ databases">
        <title>Complete Genome and Plasmid Sequences for Rhodococcus fascians D188 and Draft Sequences for Rhodococcus spp. Isolates PBTS 1 and PBTS 2.</title>
        <authorList>
            <person name="Stamer R."/>
            <person name="Vereecke D."/>
            <person name="Zhang Y."/>
            <person name="Schilkey F."/>
            <person name="Devitt N."/>
            <person name="Randall J."/>
        </authorList>
    </citation>
    <scope>NUCLEOTIDE SEQUENCE [LARGE SCALE GENOMIC DNA]</scope>
    <source>
        <strain evidence="17">PBTS2</strain>
    </source>
</reference>
<dbReference type="PANTHER" id="PTHR42697:SF1">
    <property type="entry name" value="ENDONUCLEASE 8"/>
    <property type="match status" value="1"/>
</dbReference>
<keyword evidence="11" id="KW-0511">Multifunctional enzyme</keyword>
<dbReference type="InterPro" id="IPR015886">
    <property type="entry name" value="H2TH_FPG"/>
</dbReference>
<dbReference type="GO" id="GO:0008270">
    <property type="term" value="F:zinc ion binding"/>
    <property type="evidence" value="ECO:0007669"/>
    <property type="project" value="UniProtKB-KW"/>
</dbReference>
<dbReference type="GO" id="GO:0000703">
    <property type="term" value="F:oxidized pyrimidine nucleobase lesion DNA N-glycosylase activity"/>
    <property type="evidence" value="ECO:0007669"/>
    <property type="project" value="TreeGrafter"/>
</dbReference>
<keyword evidence="17" id="KW-1185">Reference proteome</keyword>
<accession>A0A143QMW3</accession>
<dbReference type="InterPro" id="IPR035937">
    <property type="entry name" value="FPG_N"/>
</dbReference>
<evidence type="ECO:0000256" key="2">
    <source>
        <dbReference type="ARBA" id="ARBA00012720"/>
    </source>
</evidence>
<evidence type="ECO:0000313" key="16">
    <source>
        <dbReference type="EMBL" id="AMY23727.1"/>
    </source>
</evidence>
<dbReference type="EC" id="4.2.99.18" evidence="2"/>
<keyword evidence="12 16" id="KW-0326">Glycosidase</keyword>
<dbReference type="AlphaFoldDB" id="A0A143QMW3"/>
<dbReference type="SMART" id="SM01232">
    <property type="entry name" value="H2TH"/>
    <property type="match status" value="1"/>
</dbReference>
<comment type="similarity">
    <text evidence="1">Belongs to the FPG family.</text>
</comment>
<dbReference type="Gene3D" id="1.10.8.50">
    <property type="match status" value="1"/>
</dbReference>
<keyword evidence="4" id="KW-0227">DNA damage</keyword>
<evidence type="ECO:0000256" key="12">
    <source>
        <dbReference type="ARBA" id="ARBA00023295"/>
    </source>
</evidence>
<dbReference type="SMART" id="SM00898">
    <property type="entry name" value="Fapy_DNA_glyco"/>
    <property type="match status" value="1"/>
</dbReference>
<dbReference type="Pfam" id="PF06831">
    <property type="entry name" value="H2TH"/>
    <property type="match status" value="1"/>
</dbReference>
<evidence type="ECO:0000256" key="9">
    <source>
        <dbReference type="ARBA" id="ARBA00023204"/>
    </source>
</evidence>
<dbReference type="EMBL" id="CP015220">
    <property type="protein sequence ID" value="AMY23727.1"/>
    <property type="molecule type" value="Genomic_DNA"/>
</dbReference>
<dbReference type="SUPFAM" id="SSF81624">
    <property type="entry name" value="N-terminal domain of MutM-like DNA repair proteins"/>
    <property type="match status" value="1"/>
</dbReference>
<evidence type="ECO:0000259" key="15">
    <source>
        <dbReference type="PROSITE" id="PS51068"/>
    </source>
</evidence>
<dbReference type="Gene3D" id="3.20.190.10">
    <property type="entry name" value="MutM-like, N-terminal"/>
    <property type="match status" value="1"/>
</dbReference>
<evidence type="ECO:0000313" key="17">
    <source>
        <dbReference type="Proteomes" id="UP000076038"/>
    </source>
</evidence>
<sequence length="267" mass="29251">MPEGDTVHALAARLRRALDGVTLRAGRLHVPAHAVENLAGRTVVAHRTHGKHLFTDFDDDTTLHTHLRMTGSWTVVRAGRSIPRRVQPDVRVRLAAVDGPTAYGILLPVVDYGYTASMNALIAHLGPDPLHAEFDTDRAASNILAQGSRPIVSTLLDQRVIAGPGNLWANELCFLRGLWPWAPSAGVDAEKLVTLLERAMRHSASTPGAMQVTTGDTRRGRTHWVAGRAGKPCLRCATVIRVEADVPNDPDRRRTWWCPHCQPEPGR</sequence>
<evidence type="ECO:0000256" key="4">
    <source>
        <dbReference type="ARBA" id="ARBA00022763"/>
    </source>
</evidence>
<feature type="domain" description="FPG-type" evidence="14">
    <location>
        <begin position="224"/>
        <end position="263"/>
    </location>
</feature>
<keyword evidence="16" id="KW-0255">Endonuclease</keyword>
<keyword evidence="8" id="KW-0238">DNA-binding</keyword>
<dbReference type="SUPFAM" id="SSF57716">
    <property type="entry name" value="Glucocorticoid receptor-like (DNA-binding domain)"/>
    <property type="match status" value="1"/>
</dbReference>
<dbReference type="InterPro" id="IPR000214">
    <property type="entry name" value="Znf_DNA_glyclase/AP_lyase"/>
</dbReference>
<dbReference type="SUPFAM" id="SSF46946">
    <property type="entry name" value="S13-like H2TH domain"/>
    <property type="match status" value="1"/>
</dbReference>
<dbReference type="Proteomes" id="UP000076038">
    <property type="component" value="Chromosome"/>
</dbReference>
<evidence type="ECO:0000256" key="3">
    <source>
        <dbReference type="ARBA" id="ARBA00022723"/>
    </source>
</evidence>
<keyword evidence="9" id="KW-0234">DNA repair</keyword>
<evidence type="ECO:0000256" key="11">
    <source>
        <dbReference type="ARBA" id="ARBA00023268"/>
    </source>
</evidence>
<keyword evidence="6 16" id="KW-0378">Hydrolase</keyword>
<dbReference type="KEGG" id="rhs:A3Q41_02428"/>
<evidence type="ECO:0000256" key="1">
    <source>
        <dbReference type="ARBA" id="ARBA00009409"/>
    </source>
</evidence>
<evidence type="ECO:0000256" key="7">
    <source>
        <dbReference type="ARBA" id="ARBA00022833"/>
    </source>
</evidence>
<dbReference type="InterPro" id="IPR012319">
    <property type="entry name" value="FPG_cat"/>
</dbReference>
<dbReference type="PROSITE" id="PS51066">
    <property type="entry name" value="ZF_FPG_2"/>
    <property type="match status" value="1"/>
</dbReference>
<dbReference type="PATRIC" id="fig|1653479.3.peg.2458"/>
<proteinExistence type="inferred from homology"/>
<dbReference type="OrthoDB" id="9800855at2"/>
<feature type="domain" description="Formamidopyrimidine-DNA glycosylase catalytic" evidence="15">
    <location>
        <begin position="2"/>
        <end position="82"/>
    </location>
</feature>
<dbReference type="PROSITE" id="PS51068">
    <property type="entry name" value="FPG_CAT"/>
    <property type="match status" value="1"/>
</dbReference>
<name>A0A143QMW3_RHOFA</name>
<keyword evidence="10" id="KW-0456">Lyase</keyword>
<dbReference type="RefSeq" id="WP_048317387.1">
    <property type="nucleotide sequence ID" value="NZ_CP015220.1"/>
</dbReference>